<dbReference type="GO" id="GO:0005737">
    <property type="term" value="C:cytoplasm"/>
    <property type="evidence" value="ECO:0007669"/>
    <property type="project" value="TreeGrafter"/>
</dbReference>
<dbReference type="EMBL" id="JANCYU010000031">
    <property type="protein sequence ID" value="KAK4525492.1"/>
    <property type="molecule type" value="Genomic_DNA"/>
</dbReference>
<dbReference type="GO" id="GO:0070292">
    <property type="term" value="P:N-acylphosphatidylethanolamine metabolic process"/>
    <property type="evidence" value="ECO:0007669"/>
    <property type="project" value="TreeGrafter"/>
</dbReference>
<dbReference type="SUPFAM" id="SSF56281">
    <property type="entry name" value="Metallo-hydrolase/oxidoreductase"/>
    <property type="match status" value="1"/>
</dbReference>
<proteinExistence type="predicted"/>
<sequence length="406" mass="47043">MLLGSWLGCVRISKHLVIVGRFSVRNFEMSRSMETLASKVPLKHSEVPSRNISVVSSAVNFFPENEELCLPLKREGTFRNPWNSWRDKRLWDVLRWLSTTKDESNVPRKREELDTLLPMQRVNRVLLEKPLSQGTFRLTWLGHSSVLAQFDGFNILTDPVFSERCSPFQFMGPKRIRPVPCELDDLPSLDAILISHNHYDHLDKNTLKLLLSSERHRNAILVVPLGVKKLLKRLNVDTRTCEQIYELNWWEHVDLDGKLRIFLTPAQHWSRRTIWDTNQCLWGSFAVIGTSVKFYFAGDTGYCPVFKTIGRYLGPFDCAAIPIGAYHPRWFMSPQHVDPEQAVKIHNDIDSRFSIGVHWGTFILTNEYFLEPPQLLKKVMLERKIPVESFQTLRHGESTHGPQSEI</sequence>
<dbReference type="Pfam" id="PF12706">
    <property type="entry name" value="Lactamase_B_2"/>
    <property type="match status" value="1"/>
</dbReference>
<dbReference type="GO" id="GO:0008270">
    <property type="term" value="F:zinc ion binding"/>
    <property type="evidence" value="ECO:0007669"/>
    <property type="project" value="InterPro"/>
</dbReference>
<dbReference type="InterPro" id="IPR036866">
    <property type="entry name" value="RibonucZ/Hydroxyglut_hydro"/>
</dbReference>
<dbReference type="Proteomes" id="UP001300502">
    <property type="component" value="Unassembled WGS sequence"/>
</dbReference>
<comment type="caution">
    <text evidence="3">The sequence shown here is derived from an EMBL/GenBank/DDBJ whole genome shotgun (WGS) entry which is preliminary data.</text>
</comment>
<evidence type="ECO:0000313" key="3">
    <source>
        <dbReference type="EMBL" id="KAK4525492.1"/>
    </source>
</evidence>
<evidence type="ECO:0000313" key="4">
    <source>
        <dbReference type="Proteomes" id="UP001300502"/>
    </source>
</evidence>
<dbReference type="AlphaFoldDB" id="A0AAV9IDH6"/>
<feature type="binding site" evidence="1">
    <location>
        <position position="199"/>
    </location>
    <ligand>
        <name>an N-acyl-1,2-diacyl-sn-glycero-3-phosphoethanolamine</name>
        <dbReference type="ChEBI" id="CHEBI:62537"/>
    </ligand>
</feature>
<evidence type="ECO:0000256" key="1">
    <source>
        <dbReference type="PIRSR" id="PIRSR038896-50"/>
    </source>
</evidence>
<gene>
    <name evidence="3" type="ORF">GAYE_SCF13G3400</name>
</gene>
<dbReference type="InterPro" id="IPR001279">
    <property type="entry name" value="Metallo-B-lactamas"/>
</dbReference>
<dbReference type="PANTHER" id="PTHR15032">
    <property type="entry name" value="N-ACYL-PHOSPHATIDYLETHANOLAMINE-HYDROLYZING PHOSPHOLIPASE D"/>
    <property type="match status" value="1"/>
</dbReference>
<evidence type="ECO:0000259" key="2">
    <source>
        <dbReference type="Pfam" id="PF12706"/>
    </source>
</evidence>
<reference evidence="3 4" key="1">
    <citation type="submission" date="2022-07" db="EMBL/GenBank/DDBJ databases">
        <title>Genome-wide signatures of adaptation to extreme environments.</title>
        <authorList>
            <person name="Cho C.H."/>
            <person name="Yoon H.S."/>
        </authorList>
    </citation>
    <scope>NUCLEOTIDE SEQUENCE [LARGE SCALE GENOMIC DNA]</scope>
    <source>
        <strain evidence="3 4">108.79 E11</strain>
    </source>
</reference>
<name>A0AAV9IDH6_9RHOD</name>
<feature type="binding site" evidence="1">
    <location>
        <position position="336"/>
    </location>
    <ligand>
        <name>an N-acyl-1,2-diacyl-sn-glycero-3-phosphoethanolamine</name>
        <dbReference type="ChEBI" id="CHEBI:62537"/>
    </ligand>
</feature>
<keyword evidence="4" id="KW-1185">Reference proteome</keyword>
<protein>
    <recommendedName>
        <fullName evidence="2">Metallo-beta-lactamase domain-containing protein</fullName>
    </recommendedName>
</protein>
<organism evidence="3 4">
    <name type="scientific">Galdieria yellowstonensis</name>
    <dbReference type="NCBI Taxonomy" id="3028027"/>
    <lineage>
        <taxon>Eukaryota</taxon>
        <taxon>Rhodophyta</taxon>
        <taxon>Bangiophyceae</taxon>
        <taxon>Galdieriales</taxon>
        <taxon>Galdieriaceae</taxon>
        <taxon>Galdieria</taxon>
    </lineage>
</organism>
<dbReference type="Gene3D" id="3.60.15.10">
    <property type="entry name" value="Ribonuclease Z/Hydroxyacylglutathione hydrolase-like"/>
    <property type="match status" value="1"/>
</dbReference>
<dbReference type="GO" id="GO:0070290">
    <property type="term" value="F:N-acylphosphatidylethanolamine-specific phospholipase D activity"/>
    <property type="evidence" value="ECO:0007669"/>
    <property type="project" value="InterPro"/>
</dbReference>
<feature type="domain" description="Metallo-beta-lactamase" evidence="2">
    <location>
        <begin position="154"/>
        <end position="359"/>
    </location>
</feature>
<accession>A0AAV9IDH6</accession>
<dbReference type="InterPro" id="IPR024884">
    <property type="entry name" value="NAPE-PLD"/>
</dbReference>
<dbReference type="PIRSF" id="PIRSF038896">
    <property type="entry name" value="NAPE-PLD"/>
    <property type="match status" value="1"/>
</dbReference>
<dbReference type="PANTHER" id="PTHR15032:SF4">
    <property type="entry name" value="N-ACYL-PHOSPHATIDYLETHANOLAMINE-HYDROLYZING PHOSPHOLIPASE D"/>
    <property type="match status" value="1"/>
</dbReference>
<dbReference type="GO" id="GO:0070291">
    <property type="term" value="P:N-acylethanolamine metabolic process"/>
    <property type="evidence" value="ECO:0007669"/>
    <property type="project" value="TreeGrafter"/>
</dbReference>